<dbReference type="KEGG" id="tpla:ElP_36980"/>
<gene>
    <name evidence="2" type="ORF">ElP_36980</name>
</gene>
<protein>
    <submittedName>
        <fullName evidence="2">Uncharacterized protein</fullName>
    </submittedName>
</protein>
<organism evidence="2 3">
    <name type="scientific">Tautonia plasticadhaerens</name>
    <dbReference type="NCBI Taxonomy" id="2527974"/>
    <lineage>
        <taxon>Bacteria</taxon>
        <taxon>Pseudomonadati</taxon>
        <taxon>Planctomycetota</taxon>
        <taxon>Planctomycetia</taxon>
        <taxon>Isosphaerales</taxon>
        <taxon>Isosphaeraceae</taxon>
        <taxon>Tautonia</taxon>
    </lineage>
</organism>
<dbReference type="Proteomes" id="UP000317835">
    <property type="component" value="Chromosome"/>
</dbReference>
<evidence type="ECO:0000313" key="3">
    <source>
        <dbReference type="Proteomes" id="UP000317835"/>
    </source>
</evidence>
<evidence type="ECO:0000313" key="2">
    <source>
        <dbReference type="EMBL" id="QDV35790.1"/>
    </source>
</evidence>
<evidence type="ECO:0000256" key="1">
    <source>
        <dbReference type="SAM" id="MobiDB-lite"/>
    </source>
</evidence>
<feature type="region of interest" description="Disordered" evidence="1">
    <location>
        <begin position="1"/>
        <end position="20"/>
    </location>
</feature>
<accession>A0A518H4N3</accession>
<dbReference type="EMBL" id="CP036426">
    <property type="protein sequence ID" value="QDV35790.1"/>
    <property type="molecule type" value="Genomic_DNA"/>
</dbReference>
<keyword evidence="3" id="KW-1185">Reference proteome</keyword>
<dbReference type="AlphaFoldDB" id="A0A518H4N3"/>
<reference evidence="2 3" key="1">
    <citation type="submission" date="2019-02" db="EMBL/GenBank/DDBJ databases">
        <title>Deep-cultivation of Planctomycetes and their phenomic and genomic characterization uncovers novel biology.</title>
        <authorList>
            <person name="Wiegand S."/>
            <person name="Jogler M."/>
            <person name="Boedeker C."/>
            <person name="Pinto D."/>
            <person name="Vollmers J."/>
            <person name="Rivas-Marin E."/>
            <person name="Kohn T."/>
            <person name="Peeters S.H."/>
            <person name="Heuer A."/>
            <person name="Rast P."/>
            <person name="Oberbeckmann S."/>
            <person name="Bunk B."/>
            <person name="Jeske O."/>
            <person name="Meyerdierks A."/>
            <person name="Storesund J.E."/>
            <person name="Kallscheuer N."/>
            <person name="Luecker S."/>
            <person name="Lage O.M."/>
            <person name="Pohl T."/>
            <person name="Merkel B.J."/>
            <person name="Hornburger P."/>
            <person name="Mueller R.-W."/>
            <person name="Bruemmer F."/>
            <person name="Labrenz M."/>
            <person name="Spormann A.M."/>
            <person name="Op den Camp H."/>
            <person name="Overmann J."/>
            <person name="Amann R."/>
            <person name="Jetten M.S.M."/>
            <person name="Mascher T."/>
            <person name="Medema M.H."/>
            <person name="Devos D.P."/>
            <person name="Kaster A.-K."/>
            <person name="Ovreas L."/>
            <person name="Rohde M."/>
            <person name="Galperin M.Y."/>
            <person name="Jogler C."/>
        </authorList>
    </citation>
    <scope>NUCLEOTIDE SEQUENCE [LARGE SCALE GENOMIC DNA]</scope>
    <source>
        <strain evidence="2 3">ElP</strain>
    </source>
</reference>
<proteinExistence type="predicted"/>
<sequence>MRYPYMSPRSGGPPRPELPTSVFGPSGTRIVWGLIDPTRPISTVPLKVARRIGILSESEDDAIDRLEAEIDVEILIGERPIRWSVPVVFDATEEEVRWGLVGFLDLFDVLLRGPIGSFSIELSGELPPARLPRLR</sequence>
<name>A0A518H4N3_9BACT</name>